<accession>A0A2P8Q101</accession>
<organism evidence="2 3">
    <name type="scientific">Streptomyces dioscori</name>
    <dbReference type="NCBI Taxonomy" id="2109333"/>
    <lineage>
        <taxon>Bacteria</taxon>
        <taxon>Bacillati</taxon>
        <taxon>Actinomycetota</taxon>
        <taxon>Actinomycetes</taxon>
        <taxon>Kitasatosporales</taxon>
        <taxon>Streptomycetaceae</taxon>
        <taxon>Streptomyces</taxon>
        <taxon>Streptomyces aurantiacus group</taxon>
    </lineage>
</organism>
<keyword evidence="3" id="KW-1185">Reference proteome</keyword>
<dbReference type="GO" id="GO:0003677">
    <property type="term" value="F:DNA binding"/>
    <property type="evidence" value="ECO:0007669"/>
    <property type="project" value="InterPro"/>
</dbReference>
<dbReference type="InterPro" id="IPR001387">
    <property type="entry name" value="Cro/C1-type_HTH"/>
</dbReference>
<name>A0A2P8Q101_9ACTN</name>
<dbReference type="OrthoDB" id="2627663at2"/>
<protein>
    <recommendedName>
        <fullName evidence="1">HTH cro/C1-type domain-containing protein</fullName>
    </recommendedName>
</protein>
<evidence type="ECO:0000313" key="2">
    <source>
        <dbReference type="EMBL" id="PSM39924.1"/>
    </source>
</evidence>
<evidence type="ECO:0000313" key="3">
    <source>
        <dbReference type="Proteomes" id="UP000240429"/>
    </source>
</evidence>
<dbReference type="Gene3D" id="1.10.260.40">
    <property type="entry name" value="lambda repressor-like DNA-binding domains"/>
    <property type="match status" value="1"/>
</dbReference>
<dbReference type="Proteomes" id="UP000240429">
    <property type="component" value="Unassembled WGS sequence"/>
</dbReference>
<dbReference type="RefSeq" id="WP_107019799.1">
    <property type="nucleotide sequence ID" value="NZ_KZ679049.1"/>
</dbReference>
<dbReference type="CDD" id="cd00093">
    <property type="entry name" value="HTH_XRE"/>
    <property type="match status" value="1"/>
</dbReference>
<dbReference type="PROSITE" id="PS50943">
    <property type="entry name" value="HTH_CROC1"/>
    <property type="match status" value="1"/>
</dbReference>
<dbReference type="Pfam" id="PF01381">
    <property type="entry name" value="HTH_3"/>
    <property type="match status" value="1"/>
</dbReference>
<evidence type="ECO:0000259" key="1">
    <source>
        <dbReference type="PROSITE" id="PS50943"/>
    </source>
</evidence>
<dbReference type="InterPro" id="IPR010982">
    <property type="entry name" value="Lambda_DNA-bd_dom_sf"/>
</dbReference>
<sequence length="102" mass="11198">MDEFYEAFGERVRKARAAQGMNQQELGGAVGLNRTSISNIEKGRQRVALHMLFEFAAVLRVDAESLLPAPDGRSDVLDEVPEDVRGWAQNVLANAQKEAGRG</sequence>
<feature type="domain" description="HTH cro/C1-type" evidence="1">
    <location>
        <begin position="12"/>
        <end position="66"/>
    </location>
</feature>
<dbReference type="EMBL" id="PYBJ01000022">
    <property type="protein sequence ID" value="PSM39924.1"/>
    <property type="molecule type" value="Genomic_DNA"/>
</dbReference>
<proteinExistence type="predicted"/>
<dbReference type="AlphaFoldDB" id="A0A2P8Q101"/>
<gene>
    <name evidence="2" type="ORF">C6Y14_29005</name>
</gene>
<reference evidence="2 3" key="1">
    <citation type="submission" date="2018-03" db="EMBL/GenBank/DDBJ databases">
        <title>Streptomyces dioscori sp. nov., a novel endophytic actinobacterium isolated from bulbil of Dioscorea bulbifera L.</title>
        <authorList>
            <person name="Zhikuan W."/>
        </authorList>
    </citation>
    <scope>NUCLEOTIDE SEQUENCE [LARGE SCALE GENOMIC DNA]</scope>
    <source>
        <strain evidence="2 3">A217</strain>
    </source>
</reference>
<dbReference type="SMART" id="SM00530">
    <property type="entry name" value="HTH_XRE"/>
    <property type="match status" value="1"/>
</dbReference>
<dbReference type="SUPFAM" id="SSF47413">
    <property type="entry name" value="lambda repressor-like DNA-binding domains"/>
    <property type="match status" value="1"/>
</dbReference>
<comment type="caution">
    <text evidence="2">The sequence shown here is derived from an EMBL/GenBank/DDBJ whole genome shotgun (WGS) entry which is preliminary data.</text>
</comment>